<dbReference type="Gene3D" id="1.20.1250.40">
    <property type="match status" value="1"/>
</dbReference>
<dbReference type="InterPro" id="IPR005574">
    <property type="entry name" value="Rpb4/RPC9"/>
</dbReference>
<dbReference type="GO" id="GO:0006352">
    <property type="term" value="P:DNA-templated transcription initiation"/>
    <property type="evidence" value="ECO:0007669"/>
    <property type="project" value="InterPro"/>
</dbReference>
<dbReference type="GO" id="GO:0030880">
    <property type="term" value="C:RNA polymerase complex"/>
    <property type="evidence" value="ECO:0007669"/>
    <property type="project" value="InterPro"/>
</dbReference>
<keyword evidence="5" id="KW-1185">Reference proteome</keyword>
<protein>
    <submittedName>
        <fullName evidence="4">Uncharacterized protein</fullName>
    </submittedName>
</protein>
<evidence type="ECO:0000256" key="1">
    <source>
        <dbReference type="ARBA" id="ARBA00004123"/>
    </source>
</evidence>
<feature type="region of interest" description="Disordered" evidence="3">
    <location>
        <begin position="1"/>
        <end position="40"/>
    </location>
</feature>
<reference evidence="4 5" key="1">
    <citation type="journal article" date="2018" name="Nat. Ecol. Evol.">
        <title>Pezizomycetes genomes reveal the molecular basis of ectomycorrhizal truffle lifestyle.</title>
        <authorList>
            <person name="Murat C."/>
            <person name="Payen T."/>
            <person name="Noel B."/>
            <person name="Kuo A."/>
            <person name="Morin E."/>
            <person name="Chen J."/>
            <person name="Kohler A."/>
            <person name="Krizsan K."/>
            <person name="Balestrini R."/>
            <person name="Da Silva C."/>
            <person name="Montanini B."/>
            <person name="Hainaut M."/>
            <person name="Levati E."/>
            <person name="Barry K.W."/>
            <person name="Belfiori B."/>
            <person name="Cichocki N."/>
            <person name="Clum A."/>
            <person name="Dockter R.B."/>
            <person name="Fauchery L."/>
            <person name="Guy J."/>
            <person name="Iotti M."/>
            <person name="Le Tacon F."/>
            <person name="Lindquist E.A."/>
            <person name="Lipzen A."/>
            <person name="Malagnac F."/>
            <person name="Mello A."/>
            <person name="Molinier V."/>
            <person name="Miyauchi S."/>
            <person name="Poulain J."/>
            <person name="Riccioni C."/>
            <person name="Rubini A."/>
            <person name="Sitrit Y."/>
            <person name="Splivallo R."/>
            <person name="Traeger S."/>
            <person name="Wang M."/>
            <person name="Zifcakova L."/>
            <person name="Wipf D."/>
            <person name="Zambonelli A."/>
            <person name="Paolocci F."/>
            <person name="Nowrousian M."/>
            <person name="Ottonello S."/>
            <person name="Baldrian P."/>
            <person name="Spatafora J.W."/>
            <person name="Henrissat B."/>
            <person name="Nagy L.G."/>
            <person name="Aury J.M."/>
            <person name="Wincker P."/>
            <person name="Grigoriev I.V."/>
            <person name="Bonfante P."/>
            <person name="Martin F.M."/>
        </authorList>
    </citation>
    <scope>NUCLEOTIDE SEQUENCE [LARGE SCALE GENOMIC DNA]</scope>
    <source>
        <strain evidence="4 5">ATCC MYA-4762</strain>
    </source>
</reference>
<gene>
    <name evidence="4" type="ORF">L211DRAFT_693537</name>
</gene>
<dbReference type="AlphaFoldDB" id="A0A3N4LTG0"/>
<dbReference type="SUPFAM" id="SSF47819">
    <property type="entry name" value="HRDC-like"/>
    <property type="match status" value="1"/>
</dbReference>
<dbReference type="GO" id="GO:0005634">
    <property type="term" value="C:nucleus"/>
    <property type="evidence" value="ECO:0007669"/>
    <property type="project" value="UniProtKB-SubCell"/>
</dbReference>
<dbReference type="GO" id="GO:0000166">
    <property type="term" value="F:nucleotide binding"/>
    <property type="evidence" value="ECO:0007669"/>
    <property type="project" value="InterPro"/>
</dbReference>
<dbReference type="Pfam" id="PF03874">
    <property type="entry name" value="RNA_pol_Rpb4"/>
    <property type="match status" value="1"/>
</dbReference>
<organism evidence="4 5">
    <name type="scientific">Terfezia boudieri ATCC MYA-4762</name>
    <dbReference type="NCBI Taxonomy" id="1051890"/>
    <lineage>
        <taxon>Eukaryota</taxon>
        <taxon>Fungi</taxon>
        <taxon>Dikarya</taxon>
        <taxon>Ascomycota</taxon>
        <taxon>Pezizomycotina</taxon>
        <taxon>Pezizomycetes</taxon>
        <taxon>Pezizales</taxon>
        <taxon>Pezizaceae</taxon>
        <taxon>Terfezia</taxon>
    </lineage>
</organism>
<dbReference type="InParanoid" id="A0A3N4LTG0"/>
<dbReference type="InterPro" id="IPR038324">
    <property type="entry name" value="Rpb4/RPC9_sf"/>
</dbReference>
<evidence type="ECO:0000313" key="5">
    <source>
        <dbReference type="Proteomes" id="UP000267821"/>
    </source>
</evidence>
<accession>A0A3N4LTG0</accession>
<dbReference type="EMBL" id="ML121535">
    <property type="protein sequence ID" value="RPB26090.1"/>
    <property type="molecule type" value="Genomic_DNA"/>
</dbReference>
<keyword evidence="2" id="KW-0539">Nucleus</keyword>
<proteinExistence type="predicted"/>
<feature type="compositionally biased region" description="Polar residues" evidence="3">
    <location>
        <begin position="21"/>
        <end position="34"/>
    </location>
</feature>
<dbReference type="OrthoDB" id="1746530at2759"/>
<sequence length="115" mass="12828">MHESLPNHDPSTWPPLESPPKATTTIDPQNSSPKVTRETDSRLPIHISTLKYLELLMMINNRPESQAELYLVVVDVEARMNEKEQGEVLDCVKKCFGGQWGDEAVEGRSIGRGGV</sequence>
<evidence type="ECO:0000256" key="3">
    <source>
        <dbReference type="SAM" id="MobiDB-lite"/>
    </source>
</evidence>
<name>A0A3N4LTG0_9PEZI</name>
<dbReference type="Proteomes" id="UP000267821">
    <property type="component" value="Unassembled WGS sequence"/>
</dbReference>
<evidence type="ECO:0000256" key="2">
    <source>
        <dbReference type="ARBA" id="ARBA00023242"/>
    </source>
</evidence>
<evidence type="ECO:0000313" key="4">
    <source>
        <dbReference type="EMBL" id="RPB26090.1"/>
    </source>
</evidence>
<dbReference type="InterPro" id="IPR010997">
    <property type="entry name" value="HRDC-like_sf"/>
</dbReference>
<comment type="subcellular location">
    <subcellularLocation>
        <location evidence="1">Nucleus</location>
    </subcellularLocation>
</comment>